<keyword evidence="3 6" id="KW-1133">Transmembrane helix</keyword>
<feature type="domain" description="MARVEL" evidence="7">
    <location>
        <begin position="24"/>
        <end position="167"/>
    </location>
</feature>
<evidence type="ECO:0000256" key="6">
    <source>
        <dbReference type="SAM" id="Phobius"/>
    </source>
</evidence>
<feature type="transmembrane region" description="Helical" evidence="6">
    <location>
        <begin position="34"/>
        <end position="56"/>
    </location>
</feature>
<dbReference type="GeneID" id="108556631"/>
<dbReference type="InterPro" id="IPR008253">
    <property type="entry name" value="Marvel"/>
</dbReference>
<organism evidence="8 9">
    <name type="scientific">Nicrophorus vespilloides</name>
    <name type="common">Boreal carrion beetle</name>
    <dbReference type="NCBI Taxonomy" id="110193"/>
    <lineage>
        <taxon>Eukaryota</taxon>
        <taxon>Metazoa</taxon>
        <taxon>Ecdysozoa</taxon>
        <taxon>Arthropoda</taxon>
        <taxon>Hexapoda</taxon>
        <taxon>Insecta</taxon>
        <taxon>Pterygota</taxon>
        <taxon>Neoptera</taxon>
        <taxon>Endopterygota</taxon>
        <taxon>Coleoptera</taxon>
        <taxon>Polyphaga</taxon>
        <taxon>Staphyliniformia</taxon>
        <taxon>Silphidae</taxon>
        <taxon>Nicrophorinae</taxon>
        <taxon>Nicrophorus</taxon>
    </lineage>
</organism>
<feature type="transmembrane region" description="Helical" evidence="6">
    <location>
        <begin position="137"/>
        <end position="160"/>
    </location>
</feature>
<keyword evidence="4 5" id="KW-0472">Membrane</keyword>
<proteinExistence type="predicted"/>
<evidence type="ECO:0000256" key="2">
    <source>
        <dbReference type="ARBA" id="ARBA00022692"/>
    </source>
</evidence>
<keyword evidence="2 5" id="KW-0812">Transmembrane</keyword>
<evidence type="ECO:0000313" key="8">
    <source>
        <dbReference type="Proteomes" id="UP000695000"/>
    </source>
</evidence>
<name>A0ABM1M154_NICVS</name>
<evidence type="ECO:0000256" key="3">
    <source>
        <dbReference type="ARBA" id="ARBA00022989"/>
    </source>
</evidence>
<evidence type="ECO:0000259" key="7">
    <source>
        <dbReference type="PROSITE" id="PS51225"/>
    </source>
</evidence>
<reference evidence="9" key="1">
    <citation type="submission" date="2025-08" db="UniProtKB">
        <authorList>
            <consortium name="RefSeq"/>
        </authorList>
    </citation>
    <scope>IDENTIFICATION</scope>
    <source>
        <tissue evidence="9">Whole Larva</tissue>
    </source>
</reference>
<feature type="transmembrane region" description="Helical" evidence="6">
    <location>
        <begin position="97"/>
        <end position="117"/>
    </location>
</feature>
<gene>
    <name evidence="9" type="primary">LOC108556631</name>
</gene>
<evidence type="ECO:0000256" key="5">
    <source>
        <dbReference type="PROSITE-ProRule" id="PRU00581"/>
    </source>
</evidence>
<evidence type="ECO:0000256" key="1">
    <source>
        <dbReference type="ARBA" id="ARBA00004141"/>
    </source>
</evidence>
<evidence type="ECO:0000313" key="9">
    <source>
        <dbReference type="RefSeq" id="XP_017768304.1"/>
    </source>
</evidence>
<dbReference type="RefSeq" id="XP_017768304.1">
    <property type="nucleotide sequence ID" value="XM_017912815.1"/>
</dbReference>
<feature type="transmembrane region" description="Helical" evidence="6">
    <location>
        <begin position="62"/>
        <end position="85"/>
    </location>
</feature>
<sequence length="170" mass="18921">MIGGNNPGIECCCFSCCTCINIGFLKTENGLLKIAEIILGSFCQFMAVNFGLSYVATMGVAYQGFVTTAVWCVMTTFLLSVCYLVSYKSASLIRQSLFELVFNTVAAFNYISASSYLGFVVKTLLYPQYIITPHFEVYPAMTTAYMIGTLVGIVHAYDAYKSYKYYKGYR</sequence>
<protein>
    <submittedName>
        <fullName evidence="9">Uncharacterized protein LOC108556631</fullName>
    </submittedName>
</protein>
<keyword evidence="8" id="KW-1185">Reference proteome</keyword>
<dbReference type="Proteomes" id="UP000695000">
    <property type="component" value="Unplaced"/>
</dbReference>
<evidence type="ECO:0000256" key="4">
    <source>
        <dbReference type="ARBA" id="ARBA00023136"/>
    </source>
</evidence>
<dbReference type="PROSITE" id="PS51225">
    <property type="entry name" value="MARVEL"/>
    <property type="match status" value="1"/>
</dbReference>
<accession>A0ABM1M154</accession>
<comment type="subcellular location">
    <subcellularLocation>
        <location evidence="1">Membrane</location>
        <topology evidence="1">Multi-pass membrane protein</topology>
    </subcellularLocation>
</comment>